<dbReference type="EMBL" id="CP042905">
    <property type="protein sequence ID" value="QEE16850.1"/>
    <property type="molecule type" value="Genomic_DNA"/>
</dbReference>
<evidence type="ECO:0000313" key="6">
    <source>
        <dbReference type="EMBL" id="QEE16850.1"/>
    </source>
</evidence>
<feature type="compositionally biased region" description="Basic residues" evidence="1">
    <location>
        <begin position="8"/>
        <end position="20"/>
    </location>
</feature>
<dbReference type="EMBL" id="CP042905">
    <property type="protein sequence ID" value="QEE16104.1"/>
    <property type="molecule type" value="Genomic_DNA"/>
</dbReference>
<dbReference type="GeneID" id="41331641"/>
<proteinExistence type="predicted"/>
<dbReference type="GO" id="GO:0006313">
    <property type="term" value="P:DNA transposition"/>
    <property type="evidence" value="ECO:0007669"/>
    <property type="project" value="InterPro"/>
</dbReference>
<evidence type="ECO:0000313" key="5">
    <source>
        <dbReference type="EMBL" id="QEE16104.1"/>
    </source>
</evidence>
<gene>
    <name evidence="4" type="ORF">DSAG12_01411</name>
    <name evidence="5" type="ORF">DSAG12_01933</name>
    <name evidence="6" type="ORF">DSAG12_02680</name>
    <name evidence="7" type="ORF">DSAG12_03673</name>
</gene>
<dbReference type="PANTHER" id="PTHR33055">
    <property type="entry name" value="TRANSPOSASE FOR INSERTION SEQUENCE ELEMENT IS1111A"/>
    <property type="match status" value="1"/>
</dbReference>
<evidence type="ECO:0000259" key="2">
    <source>
        <dbReference type="Pfam" id="PF01548"/>
    </source>
</evidence>
<dbReference type="Pfam" id="PF01548">
    <property type="entry name" value="DEDD_Tnp_IS110"/>
    <property type="match status" value="1"/>
</dbReference>
<dbReference type="NCBIfam" id="NF033542">
    <property type="entry name" value="transpos_IS110"/>
    <property type="match status" value="1"/>
</dbReference>
<dbReference type="EMBL" id="CP042905">
    <property type="protein sequence ID" value="QEE15585.1"/>
    <property type="molecule type" value="Genomic_DNA"/>
</dbReference>
<dbReference type="PANTHER" id="PTHR33055:SF13">
    <property type="entry name" value="TRANSPOSASE"/>
    <property type="match status" value="1"/>
</dbReference>
<dbReference type="InterPro" id="IPR047650">
    <property type="entry name" value="Transpos_IS110"/>
</dbReference>
<evidence type="ECO:0000259" key="3">
    <source>
        <dbReference type="Pfam" id="PF02371"/>
    </source>
</evidence>
<dbReference type="AlphaFoldDB" id="A0A5B9DDJ8"/>
<dbReference type="EMBL" id="CP042905">
    <property type="protein sequence ID" value="QEE17835.1"/>
    <property type="molecule type" value="Genomic_DNA"/>
</dbReference>
<name>A0A5B9DDJ8_9ARCH</name>
<dbReference type="RefSeq" id="WP_147662492.1">
    <property type="nucleotide sequence ID" value="NZ_CP042905.2"/>
</dbReference>
<dbReference type="Pfam" id="PF02371">
    <property type="entry name" value="Transposase_20"/>
    <property type="match status" value="1"/>
</dbReference>
<dbReference type="InterPro" id="IPR002525">
    <property type="entry name" value="Transp_IS110-like_N"/>
</dbReference>
<dbReference type="InterPro" id="IPR003346">
    <property type="entry name" value="Transposase_20"/>
</dbReference>
<evidence type="ECO:0000313" key="8">
    <source>
        <dbReference type="Proteomes" id="UP000321408"/>
    </source>
</evidence>
<feature type="domain" description="Transposase IS110-like N-terminal" evidence="2">
    <location>
        <begin position="39"/>
        <end position="196"/>
    </location>
</feature>
<reference evidence="6 8" key="1">
    <citation type="journal article" date="2020" name="Nature">
        <title>Isolation of an archaeon at the prokaryote-eukaryote interface.</title>
        <authorList>
            <person name="Imachi H."/>
            <person name="Nobu M.K."/>
            <person name="Nakahara N."/>
            <person name="Morono Y."/>
            <person name="Ogawara M."/>
            <person name="Takaki Y."/>
            <person name="Takano Y."/>
            <person name="Uematsu K."/>
            <person name="Ikuta T."/>
            <person name="Ito M."/>
            <person name="Matsui Y."/>
            <person name="Miyazaki M."/>
            <person name="Murata K."/>
            <person name="Saito Y."/>
            <person name="Sakai S."/>
            <person name="Song C."/>
            <person name="Tasumi E."/>
            <person name="Yamanaka Y."/>
            <person name="Yamaguchi T."/>
            <person name="Kamagata Y."/>
            <person name="Tamaki H."/>
            <person name="Takai K."/>
        </authorList>
    </citation>
    <scope>NUCLEOTIDE SEQUENCE [LARGE SCALE GENOMIC DNA]</scope>
    <source>
        <strain evidence="6 8">MK-D1</strain>
    </source>
</reference>
<dbReference type="KEGG" id="psyt:DSAG12_02680"/>
<dbReference type="KEGG" id="psyt:DSAG12_01411"/>
<feature type="domain" description="Transposase IS116/IS110/IS902 C-terminal" evidence="3">
    <location>
        <begin position="306"/>
        <end position="377"/>
    </location>
</feature>
<dbReference type="Proteomes" id="UP000321408">
    <property type="component" value="Chromosome"/>
</dbReference>
<keyword evidence="8" id="KW-1185">Reference proteome</keyword>
<dbReference type="GO" id="GO:0003677">
    <property type="term" value="F:DNA binding"/>
    <property type="evidence" value="ECO:0007669"/>
    <property type="project" value="InterPro"/>
</dbReference>
<accession>A0A5B9DDJ8</accession>
<evidence type="ECO:0000313" key="7">
    <source>
        <dbReference type="EMBL" id="QEE17835.1"/>
    </source>
</evidence>
<organism evidence="6 8">
    <name type="scientific">Promethearchaeum syntrophicum</name>
    <dbReference type="NCBI Taxonomy" id="2594042"/>
    <lineage>
        <taxon>Archaea</taxon>
        <taxon>Promethearchaeati</taxon>
        <taxon>Promethearchaeota</taxon>
        <taxon>Promethearchaeia</taxon>
        <taxon>Promethearchaeales</taxon>
        <taxon>Promethearchaeaceae</taxon>
        <taxon>Promethearchaeum</taxon>
    </lineage>
</organism>
<sequence>MSHNPSKSFRKKTTRRKSRRSSQGSTSSGAEIEIVRYGVGLDVHKENIVVSVAAQTEQNLIIQIRTHKFRNQPQGLQELTQFLQKYLPVSHYLMECTGIYHRPVYHALEDAFPNSKTKIIAMNPLLVHRKLTDLGNKHDKADAQGMAELSFYDRLIRPSYIGTPEFFHLRDTLRNYKHAKKAANKYVNRIHRVLCSVNFMHKLNLHHEWELHLLDFMITTEGPMKRAFKAMVESSQLEKRSISSLMKHQDDYVPYFNIELPKTSRFNLRQLVIQYLQAETNAAQYLLQTEKQILKDAEFEYWYLQLLRIPCVGQVSALRLITELGDFRRFVNWKAFAKYCGVVPEIKESGGTFTPGHINRFTNTHLRTALSQIAMLYVNGYAKGSDLAKFAHRQYVLRGLPYKKAVMRVAQKLSRIIYQVLVNNVSYDATFEQTKAKIQRLQRRNTKHGTMLEFPQTRSLRRDISQLLVTNSQYMTSKSRFFLIKGFQQLIRKANVVELQGTKVDSKKNKI</sequence>
<evidence type="ECO:0000313" key="4">
    <source>
        <dbReference type="EMBL" id="QEE15585.1"/>
    </source>
</evidence>
<feature type="region of interest" description="Disordered" evidence="1">
    <location>
        <begin position="1"/>
        <end position="27"/>
    </location>
</feature>
<dbReference type="GO" id="GO:0004803">
    <property type="term" value="F:transposase activity"/>
    <property type="evidence" value="ECO:0007669"/>
    <property type="project" value="InterPro"/>
</dbReference>
<dbReference type="KEGG" id="psyt:DSAG12_03673"/>
<evidence type="ECO:0000256" key="1">
    <source>
        <dbReference type="SAM" id="MobiDB-lite"/>
    </source>
</evidence>
<dbReference type="KEGG" id="psyt:DSAG12_01933"/>
<protein>
    <submittedName>
        <fullName evidence="6">Transposase IS116/IS110/IS902 family protein</fullName>
    </submittedName>
</protein>